<keyword evidence="5 11" id="KW-0812">Transmembrane</keyword>
<feature type="transmembrane region" description="Helical" evidence="11">
    <location>
        <begin position="76"/>
        <end position="95"/>
    </location>
</feature>
<dbReference type="PANTHER" id="PTHR11157">
    <property type="entry name" value="FATTY ACID ACYL TRANSFERASE-RELATED"/>
    <property type="match status" value="1"/>
</dbReference>
<keyword evidence="9 11" id="KW-0472">Membrane</keyword>
<protein>
    <recommendedName>
        <fullName evidence="14">Very-long-chain 3-oxoacyl-CoA synthase</fullName>
    </recommendedName>
</protein>
<feature type="transmembrane region" description="Helical" evidence="11">
    <location>
        <begin position="249"/>
        <end position="268"/>
    </location>
</feature>
<evidence type="ECO:0008006" key="14">
    <source>
        <dbReference type="Google" id="ProtNLM"/>
    </source>
</evidence>
<dbReference type="PANTHER" id="PTHR11157:SF29">
    <property type="entry name" value="ELONGATION OF LONG CHAIN FATTY ACIDS PROTEIN 5"/>
    <property type="match status" value="1"/>
</dbReference>
<dbReference type="EMBL" id="CADEPM010000005">
    <property type="protein sequence ID" value="CAB3405832.1"/>
    <property type="molecule type" value="Genomic_DNA"/>
</dbReference>
<dbReference type="GO" id="GO:0042761">
    <property type="term" value="P:very long-chain fatty acid biosynthetic process"/>
    <property type="evidence" value="ECO:0007669"/>
    <property type="project" value="TreeGrafter"/>
</dbReference>
<comment type="caution">
    <text evidence="12">The sequence shown here is derived from an EMBL/GenBank/DDBJ whole genome shotgun (WGS) entry which is preliminary data.</text>
</comment>
<keyword evidence="4 11" id="KW-0808">Transferase</keyword>
<evidence type="ECO:0000313" key="12">
    <source>
        <dbReference type="EMBL" id="CAB3405832.1"/>
    </source>
</evidence>
<evidence type="ECO:0000256" key="6">
    <source>
        <dbReference type="ARBA" id="ARBA00022832"/>
    </source>
</evidence>
<evidence type="ECO:0000256" key="10">
    <source>
        <dbReference type="ARBA" id="ARBA00023160"/>
    </source>
</evidence>
<accession>A0A8S1F299</accession>
<dbReference type="OrthoDB" id="10259681at2759"/>
<sequence>MLEYYESPLALLRPACFRSLIKDIPEIMRTAPVPLLTAADAVARLESYSRNSMDQILGYNFDYEKAKVFARSIEGFSAKLSGAYIVTIFSLKYFMKDRKPFDLHTPLNIWNGILSIFSLLGFHFTFPTLVSVIYNNGLTHTYTHVSELYTDSKSGYWVFLWVLSKIPELMDTVFIVLRKRPLILMHWYHHALTGFYAIVCYHEDNAHMVWVVWMNYIIHAFMYGYYLLKSLKVPVPPYVAQAITTSQMIQFLIAIAAQVHVGYLHYVVGVENLAVSFRGLVIGFIMLTTYFYLWVQFYKEHYLDNGGKKYWLAKEAEQKQKKSN</sequence>
<evidence type="ECO:0000256" key="1">
    <source>
        <dbReference type="ARBA" id="ARBA00004141"/>
    </source>
</evidence>
<keyword evidence="13" id="KW-1185">Reference proteome</keyword>
<feature type="transmembrane region" description="Helical" evidence="11">
    <location>
        <begin position="107"/>
        <end position="134"/>
    </location>
</feature>
<evidence type="ECO:0000256" key="11">
    <source>
        <dbReference type="RuleBase" id="RU361115"/>
    </source>
</evidence>
<keyword evidence="6 11" id="KW-0276">Fatty acid metabolism</keyword>
<feature type="transmembrane region" description="Helical" evidence="11">
    <location>
        <begin position="274"/>
        <end position="295"/>
    </location>
</feature>
<dbReference type="GO" id="GO:0009922">
    <property type="term" value="F:fatty acid elongase activity"/>
    <property type="evidence" value="ECO:0007669"/>
    <property type="project" value="InterPro"/>
</dbReference>
<dbReference type="GO" id="GO:0019367">
    <property type="term" value="P:fatty acid elongation, saturated fatty acid"/>
    <property type="evidence" value="ECO:0007669"/>
    <property type="project" value="TreeGrafter"/>
</dbReference>
<feature type="transmembrane region" description="Helical" evidence="11">
    <location>
        <begin position="208"/>
        <end position="228"/>
    </location>
</feature>
<gene>
    <name evidence="12" type="ORF">CBOVIS_LOCUS7980</name>
</gene>
<keyword evidence="3 11" id="KW-0444">Lipid biosynthesis</keyword>
<keyword evidence="10 11" id="KW-0275">Fatty acid biosynthesis</keyword>
<proteinExistence type="inferred from homology"/>
<evidence type="ECO:0000256" key="9">
    <source>
        <dbReference type="ARBA" id="ARBA00023136"/>
    </source>
</evidence>
<comment type="pathway">
    <text evidence="2">Lipid metabolism; fatty acid biosynthesis.</text>
</comment>
<feature type="transmembrane region" description="Helical" evidence="11">
    <location>
        <begin position="154"/>
        <end position="177"/>
    </location>
</feature>
<dbReference type="Pfam" id="PF01151">
    <property type="entry name" value="ELO"/>
    <property type="match status" value="1"/>
</dbReference>
<name>A0A8S1F299_9PELO</name>
<dbReference type="GO" id="GO:0034625">
    <property type="term" value="P:fatty acid elongation, monounsaturated fatty acid"/>
    <property type="evidence" value="ECO:0007669"/>
    <property type="project" value="TreeGrafter"/>
</dbReference>
<evidence type="ECO:0000256" key="2">
    <source>
        <dbReference type="ARBA" id="ARBA00005194"/>
    </source>
</evidence>
<dbReference type="InterPro" id="IPR002076">
    <property type="entry name" value="ELO_fam"/>
</dbReference>
<comment type="similarity">
    <text evidence="11">Belongs to the ELO family.</text>
</comment>
<evidence type="ECO:0000256" key="8">
    <source>
        <dbReference type="ARBA" id="ARBA00023098"/>
    </source>
</evidence>
<evidence type="ECO:0000256" key="3">
    <source>
        <dbReference type="ARBA" id="ARBA00022516"/>
    </source>
</evidence>
<dbReference type="GO" id="GO:0034626">
    <property type="term" value="P:fatty acid elongation, polyunsaturated fatty acid"/>
    <property type="evidence" value="ECO:0007669"/>
    <property type="project" value="TreeGrafter"/>
</dbReference>
<dbReference type="Proteomes" id="UP000494206">
    <property type="component" value="Unassembled WGS sequence"/>
</dbReference>
<comment type="subcellular location">
    <subcellularLocation>
        <location evidence="1">Membrane</location>
        <topology evidence="1">Multi-pass membrane protein</topology>
    </subcellularLocation>
</comment>
<evidence type="ECO:0000256" key="5">
    <source>
        <dbReference type="ARBA" id="ARBA00022692"/>
    </source>
</evidence>
<dbReference type="GO" id="GO:0005789">
    <property type="term" value="C:endoplasmic reticulum membrane"/>
    <property type="evidence" value="ECO:0007669"/>
    <property type="project" value="TreeGrafter"/>
</dbReference>
<evidence type="ECO:0000256" key="7">
    <source>
        <dbReference type="ARBA" id="ARBA00022989"/>
    </source>
</evidence>
<evidence type="ECO:0000313" key="13">
    <source>
        <dbReference type="Proteomes" id="UP000494206"/>
    </source>
</evidence>
<dbReference type="AlphaFoldDB" id="A0A8S1F299"/>
<reference evidence="12 13" key="1">
    <citation type="submission" date="2020-04" db="EMBL/GenBank/DDBJ databases">
        <authorList>
            <person name="Laetsch R D."/>
            <person name="Stevens L."/>
            <person name="Kumar S."/>
            <person name="Blaxter L. M."/>
        </authorList>
    </citation>
    <scope>NUCLEOTIDE SEQUENCE [LARGE SCALE GENOMIC DNA]</scope>
</reference>
<keyword evidence="7 11" id="KW-1133">Transmembrane helix</keyword>
<evidence type="ECO:0000256" key="4">
    <source>
        <dbReference type="ARBA" id="ARBA00022679"/>
    </source>
</evidence>
<organism evidence="12 13">
    <name type="scientific">Caenorhabditis bovis</name>
    <dbReference type="NCBI Taxonomy" id="2654633"/>
    <lineage>
        <taxon>Eukaryota</taxon>
        <taxon>Metazoa</taxon>
        <taxon>Ecdysozoa</taxon>
        <taxon>Nematoda</taxon>
        <taxon>Chromadorea</taxon>
        <taxon>Rhabditida</taxon>
        <taxon>Rhabditina</taxon>
        <taxon>Rhabditomorpha</taxon>
        <taxon>Rhabditoidea</taxon>
        <taxon>Rhabditidae</taxon>
        <taxon>Peloderinae</taxon>
        <taxon>Caenorhabditis</taxon>
    </lineage>
</organism>
<dbReference type="GO" id="GO:0030148">
    <property type="term" value="P:sphingolipid biosynthetic process"/>
    <property type="evidence" value="ECO:0007669"/>
    <property type="project" value="TreeGrafter"/>
</dbReference>
<keyword evidence="8 11" id="KW-0443">Lipid metabolism</keyword>